<sequence length="789" mass="89452">MVNSQIVLLRENAPYDNVNDGDFNAVRGYWRQAKQSPFWKTKVIFGKEKMGLHNGSLFSMNKKGIADSKLLNTNSNYKKHKEGEIINWEFGADLEYISNGTISLSLVFGDIEKILANKVQLVGSDKKIEHFKGTYVITKQDAKAGLPFVRATFYSEKDVKVYLHYVNISVKNNETQGPNLLVDVVDNGILLKWNKFKKALYNVYRSTANKTDYKKIGTTNYNAFIDSTFITGVNYNYVVTRIQNDKESSGSNIVSAVKKDKIKPKPPTQLKAEIYDTELKIFWKKSIDKDVSHYAVYRGDATGNNLREIAHNLKRNYYLDFTPLKNTNNSYVVYAYDFSGNKSKVSDKLIAKVKTVQGTSFSDLILPMPIHQNLSSNVWGGKTVIPRDINNGIEAKDWSYWGGRPVKDTDNKYHMNITRWPANATKGHWEWPNSTVAHVVANKPTGSYKVKDSLVYSYANGLGHNPDIILLNDGTYLMYSLINWEANLFKSASMNGPWQRLGVMEVDLSKSLEKPSLNYRYFRNLSGVQLDDDRFLFVTKGGGMMISKDKNPLGPYTPLTTGVRGNKIIPIKYRNSNYEDPVLWKDEVQYHMIINAFLDYRAIYLRSIDGINWKFNLGTAYTPDITSYADKTRTHWYKLERPHVLQDNYGRATHLSLAVIDVPKADDLANDNHNSKNIIIPLVVQKRISILNKTKVNQETKNITIIIHSEKGFNAQTDINVNSLRFGATEEVDFGRGCKVLSTKKKGKGLLVEFSGIGNGITENNFVCKLLGSTKKGNLIIAYSKLKTN</sequence>
<dbReference type="InterPro" id="IPR023296">
    <property type="entry name" value="Glyco_hydro_beta-prop_sf"/>
</dbReference>
<evidence type="ECO:0000313" key="1">
    <source>
        <dbReference type="EMBL" id="OBY63410.1"/>
    </source>
</evidence>
<dbReference type="EMBL" id="LSFL01000035">
    <property type="protein sequence ID" value="OBY63410.1"/>
    <property type="molecule type" value="Genomic_DNA"/>
</dbReference>
<dbReference type="Gene3D" id="2.60.40.10">
    <property type="entry name" value="Immunoglobulins"/>
    <property type="match status" value="2"/>
</dbReference>
<dbReference type="Proteomes" id="UP000092612">
    <property type="component" value="Unassembled WGS sequence"/>
</dbReference>
<dbReference type="InterPro" id="IPR036116">
    <property type="entry name" value="FN3_sf"/>
</dbReference>
<dbReference type="SUPFAM" id="SSF49265">
    <property type="entry name" value="Fibronectin type III"/>
    <property type="match status" value="1"/>
</dbReference>
<dbReference type="SUPFAM" id="SSF75005">
    <property type="entry name" value="Arabinanase/levansucrase/invertase"/>
    <property type="match status" value="1"/>
</dbReference>
<dbReference type="KEGG" id="prn:BW723_04355"/>
<evidence type="ECO:0008006" key="3">
    <source>
        <dbReference type="Google" id="ProtNLM"/>
    </source>
</evidence>
<comment type="caution">
    <text evidence="1">The sequence shown here is derived from an EMBL/GenBank/DDBJ whole genome shotgun (WGS) entry which is preliminary data.</text>
</comment>
<protein>
    <recommendedName>
        <fullName evidence="3">Fibronectin type-III domain-containing protein</fullName>
    </recommendedName>
</protein>
<dbReference type="CDD" id="cd08994">
    <property type="entry name" value="GH43_62_32_68_117_130-like"/>
    <property type="match status" value="1"/>
</dbReference>
<gene>
    <name evidence="1" type="ORF">LPB301_11355</name>
</gene>
<dbReference type="STRING" id="996801.BW723_04355"/>
<dbReference type="AlphaFoldDB" id="A0A1B8TV20"/>
<dbReference type="InterPro" id="IPR013783">
    <property type="entry name" value="Ig-like_fold"/>
</dbReference>
<organism evidence="1 2">
    <name type="scientific">Polaribacter reichenbachii</name>
    <dbReference type="NCBI Taxonomy" id="996801"/>
    <lineage>
        <taxon>Bacteria</taxon>
        <taxon>Pseudomonadati</taxon>
        <taxon>Bacteroidota</taxon>
        <taxon>Flavobacteriia</taxon>
        <taxon>Flavobacteriales</taxon>
        <taxon>Flavobacteriaceae</taxon>
    </lineage>
</organism>
<keyword evidence="2" id="KW-1185">Reference proteome</keyword>
<accession>A0A1B8TV20</accession>
<proteinExistence type="predicted"/>
<reference evidence="2" key="1">
    <citation type="submission" date="2016-02" db="EMBL/GenBank/DDBJ databases">
        <title>Paenibacillus sp. LPB0068, isolated from Crassostrea gigas.</title>
        <authorList>
            <person name="Shin S.-K."/>
            <person name="Yi H."/>
        </authorList>
    </citation>
    <scope>NUCLEOTIDE SEQUENCE [LARGE SCALE GENOMIC DNA]</scope>
    <source>
        <strain evidence="2">KCTC 23969</strain>
    </source>
</reference>
<name>A0A1B8TV20_9FLAO</name>
<evidence type="ECO:0000313" key="2">
    <source>
        <dbReference type="Proteomes" id="UP000092612"/>
    </source>
</evidence>